<comment type="caution">
    <text evidence="2">The sequence shown here is derived from an EMBL/GenBank/DDBJ whole genome shotgun (WGS) entry which is preliminary data.</text>
</comment>
<dbReference type="Gene3D" id="1.10.287.1490">
    <property type="match status" value="1"/>
</dbReference>
<evidence type="ECO:0000313" key="2">
    <source>
        <dbReference type="EMBL" id="KAK5839793.1"/>
    </source>
</evidence>
<dbReference type="Proteomes" id="UP001358586">
    <property type="component" value="Chromosome 3"/>
</dbReference>
<organism evidence="2 3">
    <name type="scientific">Gossypium arboreum</name>
    <name type="common">Tree cotton</name>
    <name type="synonym">Gossypium nanking</name>
    <dbReference type="NCBI Taxonomy" id="29729"/>
    <lineage>
        <taxon>Eukaryota</taxon>
        <taxon>Viridiplantae</taxon>
        <taxon>Streptophyta</taxon>
        <taxon>Embryophyta</taxon>
        <taxon>Tracheophyta</taxon>
        <taxon>Spermatophyta</taxon>
        <taxon>Magnoliopsida</taxon>
        <taxon>eudicotyledons</taxon>
        <taxon>Gunneridae</taxon>
        <taxon>Pentapetalae</taxon>
        <taxon>rosids</taxon>
        <taxon>malvids</taxon>
        <taxon>Malvales</taxon>
        <taxon>Malvaceae</taxon>
        <taxon>Malvoideae</taxon>
        <taxon>Gossypium</taxon>
    </lineage>
</organism>
<protein>
    <submittedName>
        <fullName evidence="2">Uncharacterized protein</fullName>
    </submittedName>
</protein>
<reference evidence="2 3" key="1">
    <citation type="submission" date="2023-03" db="EMBL/GenBank/DDBJ databases">
        <title>WGS of Gossypium arboreum.</title>
        <authorList>
            <person name="Yu D."/>
        </authorList>
    </citation>
    <scope>NUCLEOTIDE SEQUENCE [LARGE SCALE GENOMIC DNA]</scope>
    <source>
        <tissue evidence="2">Leaf</tissue>
    </source>
</reference>
<keyword evidence="3" id="KW-1185">Reference proteome</keyword>
<dbReference type="EMBL" id="JARKNE010000003">
    <property type="protein sequence ID" value="KAK5839793.1"/>
    <property type="molecule type" value="Genomic_DNA"/>
</dbReference>
<accession>A0ABR0QLE9</accession>
<sequence>MYLSLDVDLQKKEVEKVRKEKRKVEEDRDDLKEEYKKAQVSLKSLRWYRNHDPTVELKELKRKVEDLEVALHDGELQIEQLNAQEDCIKGELHQVKGQVKDRDYVIGEAIAQIREIAEYV</sequence>
<evidence type="ECO:0000256" key="1">
    <source>
        <dbReference type="SAM" id="Coils"/>
    </source>
</evidence>
<feature type="coiled-coil region" evidence="1">
    <location>
        <begin position="7"/>
        <end position="84"/>
    </location>
</feature>
<gene>
    <name evidence="2" type="ORF">PVK06_008632</name>
</gene>
<evidence type="ECO:0000313" key="3">
    <source>
        <dbReference type="Proteomes" id="UP001358586"/>
    </source>
</evidence>
<name>A0ABR0QLE9_GOSAR</name>
<keyword evidence="1" id="KW-0175">Coiled coil</keyword>
<proteinExistence type="predicted"/>